<dbReference type="GO" id="GO:0046902">
    <property type="term" value="P:regulation of mitochondrial membrane permeability"/>
    <property type="evidence" value="ECO:0007669"/>
    <property type="project" value="TreeGrafter"/>
</dbReference>
<evidence type="ECO:0000313" key="3">
    <source>
        <dbReference type="Proteomes" id="UP000694520"/>
    </source>
</evidence>
<feature type="region of interest" description="Disordered" evidence="1">
    <location>
        <begin position="91"/>
        <end position="115"/>
    </location>
</feature>
<dbReference type="GO" id="GO:0019901">
    <property type="term" value="F:protein kinase binding"/>
    <property type="evidence" value="ECO:0007669"/>
    <property type="project" value="TreeGrafter"/>
</dbReference>
<organism evidence="2 3">
    <name type="scientific">Bos mutus grunniens</name>
    <name type="common">Wild yak</name>
    <name type="synonym">Bos grunniens</name>
    <dbReference type="NCBI Taxonomy" id="30521"/>
    <lineage>
        <taxon>Eukaryota</taxon>
        <taxon>Metazoa</taxon>
        <taxon>Chordata</taxon>
        <taxon>Craniata</taxon>
        <taxon>Vertebrata</taxon>
        <taxon>Euteleostomi</taxon>
        <taxon>Mammalia</taxon>
        <taxon>Eutheria</taxon>
        <taxon>Laurasiatheria</taxon>
        <taxon>Artiodactyla</taxon>
        <taxon>Ruminantia</taxon>
        <taxon>Pecora</taxon>
        <taxon>Bovidae</taxon>
        <taxon>Bovinae</taxon>
        <taxon>Bos</taxon>
    </lineage>
</organism>
<dbReference type="GO" id="GO:0005739">
    <property type="term" value="C:mitochondrion"/>
    <property type="evidence" value="ECO:0007669"/>
    <property type="project" value="TreeGrafter"/>
</dbReference>
<dbReference type="Ensembl" id="ENSBGRT00000049486.1">
    <property type="protein sequence ID" value="ENSBGRP00000042686.1"/>
    <property type="gene ID" value="ENSBGRG00000026694.1"/>
</dbReference>
<keyword evidence="3" id="KW-1185">Reference proteome</keyword>
<dbReference type="GO" id="GO:0097193">
    <property type="term" value="P:intrinsic apoptotic signaling pathway"/>
    <property type="evidence" value="ECO:0007669"/>
    <property type="project" value="TreeGrafter"/>
</dbReference>
<accession>A0A8C0AME3</accession>
<dbReference type="Proteomes" id="UP000694520">
    <property type="component" value="Chromosome 29"/>
</dbReference>
<dbReference type="GO" id="GO:0019903">
    <property type="term" value="F:protein phosphatase binding"/>
    <property type="evidence" value="ECO:0007669"/>
    <property type="project" value="TreeGrafter"/>
</dbReference>
<dbReference type="GO" id="GO:0097191">
    <property type="term" value="P:extrinsic apoptotic signaling pathway"/>
    <property type="evidence" value="ECO:0007669"/>
    <property type="project" value="TreeGrafter"/>
</dbReference>
<dbReference type="AlphaFoldDB" id="A0A8C0AME3"/>
<reference evidence="2" key="1">
    <citation type="submission" date="2019-05" db="EMBL/GenBank/DDBJ databases">
        <authorList>
            <person name="Zhang S."/>
            <person name="Liu J."/>
        </authorList>
    </citation>
    <scope>NUCLEOTIDE SEQUENCE [LARGE SCALE GENOMIC DNA]</scope>
</reference>
<dbReference type="GO" id="GO:0008656">
    <property type="term" value="F:cysteine-type endopeptidase activator activity involved in apoptotic process"/>
    <property type="evidence" value="ECO:0007669"/>
    <property type="project" value="TreeGrafter"/>
</dbReference>
<feature type="region of interest" description="Disordered" evidence="1">
    <location>
        <begin position="1"/>
        <end position="36"/>
    </location>
</feature>
<dbReference type="GO" id="GO:0071456">
    <property type="term" value="P:cellular response to hypoxia"/>
    <property type="evidence" value="ECO:0007669"/>
    <property type="project" value="TreeGrafter"/>
</dbReference>
<reference evidence="2" key="2">
    <citation type="submission" date="2025-08" db="UniProtKB">
        <authorList>
            <consortium name="Ensembl"/>
        </authorList>
    </citation>
    <scope>IDENTIFICATION</scope>
</reference>
<name>A0A8C0AME3_BOSMU</name>
<dbReference type="Pfam" id="PF10514">
    <property type="entry name" value="Bcl-2_BAD"/>
    <property type="match status" value="1"/>
</dbReference>
<evidence type="ECO:0000256" key="1">
    <source>
        <dbReference type="SAM" id="MobiDB-lite"/>
    </source>
</evidence>
<dbReference type="PANTHER" id="PTHR28540:SF1">
    <property type="entry name" value="BCL2-ASSOCIATED AGONIST OF CELL DEATH"/>
    <property type="match status" value="1"/>
</dbReference>
<sequence>MFQIPEFEQSEQEDSSPADRGLGPSPTGQAPGLSKHWLTAPGLLGKLVTSRGSRPAAATMEALGLWRPGVVTAPTPQGQRIMKRRRRRISAFRGRSRSAPPTSGLHSDMAASSGG</sequence>
<dbReference type="GO" id="GO:0005829">
    <property type="term" value="C:cytosol"/>
    <property type="evidence" value="ECO:0007669"/>
    <property type="project" value="TreeGrafter"/>
</dbReference>
<dbReference type="InterPro" id="IPR018868">
    <property type="entry name" value="BAD"/>
</dbReference>
<dbReference type="GO" id="GO:0001836">
    <property type="term" value="P:release of cytochrome c from mitochondria"/>
    <property type="evidence" value="ECO:0007669"/>
    <property type="project" value="TreeGrafter"/>
</dbReference>
<proteinExistence type="predicted"/>
<dbReference type="PANTHER" id="PTHR28540">
    <property type="entry name" value="BCL2-ASSOCIATED AGONIST OF CELL DEATH"/>
    <property type="match status" value="1"/>
</dbReference>
<reference evidence="2" key="3">
    <citation type="submission" date="2025-09" db="UniProtKB">
        <authorList>
            <consortium name="Ensembl"/>
        </authorList>
    </citation>
    <scope>IDENTIFICATION</scope>
</reference>
<evidence type="ECO:0000313" key="2">
    <source>
        <dbReference type="Ensembl" id="ENSBGRP00000042686.1"/>
    </source>
</evidence>
<protein>
    <submittedName>
        <fullName evidence="2">Uncharacterized protein</fullName>
    </submittedName>
</protein>
<dbReference type="GeneTree" id="ENSGT01050000248447"/>